<keyword evidence="2" id="KW-1185">Reference proteome</keyword>
<comment type="caution">
    <text evidence="1">The sequence shown here is derived from an EMBL/GenBank/DDBJ whole genome shotgun (WGS) entry which is preliminary data.</text>
</comment>
<organism evidence="1 2">
    <name type="scientific">Sclerotinia nivalis</name>
    <dbReference type="NCBI Taxonomy" id="352851"/>
    <lineage>
        <taxon>Eukaryota</taxon>
        <taxon>Fungi</taxon>
        <taxon>Dikarya</taxon>
        <taxon>Ascomycota</taxon>
        <taxon>Pezizomycotina</taxon>
        <taxon>Leotiomycetes</taxon>
        <taxon>Helotiales</taxon>
        <taxon>Sclerotiniaceae</taxon>
        <taxon>Sclerotinia</taxon>
    </lineage>
</organism>
<reference evidence="1" key="1">
    <citation type="submission" date="2022-11" db="EMBL/GenBank/DDBJ databases">
        <title>Genome Resource of Sclerotinia nivalis Strain SnTB1, a Plant Pathogen Isolated from American Ginseng.</title>
        <authorList>
            <person name="Fan S."/>
        </authorList>
    </citation>
    <scope>NUCLEOTIDE SEQUENCE</scope>
    <source>
        <strain evidence="1">SnTB1</strain>
    </source>
</reference>
<gene>
    <name evidence="1" type="ORF">OCU04_008847</name>
</gene>
<accession>A0A9X0AGA8</accession>
<dbReference type="OrthoDB" id="3539444at2759"/>
<protein>
    <submittedName>
        <fullName evidence="1">Uncharacterized protein</fullName>
    </submittedName>
</protein>
<sequence>MRRTQPEQTENEDYESIRYKTFAAVDYDRYMSWEAGPDGQVEGRISIGQNFEISRIFGTKVKEEKKSLPKGWFVIVMDAKFKLVAAKP</sequence>
<dbReference type="Proteomes" id="UP001152300">
    <property type="component" value="Unassembled WGS sequence"/>
</dbReference>
<evidence type="ECO:0000313" key="1">
    <source>
        <dbReference type="EMBL" id="KAJ8062301.1"/>
    </source>
</evidence>
<evidence type="ECO:0000313" key="2">
    <source>
        <dbReference type="Proteomes" id="UP001152300"/>
    </source>
</evidence>
<dbReference type="AlphaFoldDB" id="A0A9X0AGA8"/>
<proteinExistence type="predicted"/>
<dbReference type="EMBL" id="JAPEIS010000010">
    <property type="protein sequence ID" value="KAJ8062301.1"/>
    <property type="molecule type" value="Genomic_DNA"/>
</dbReference>
<name>A0A9X0AGA8_9HELO</name>